<keyword evidence="6" id="KW-1185">Reference proteome</keyword>
<name>A0ABW6AN16_9BACT</name>
<protein>
    <submittedName>
        <fullName evidence="5">Winged helix-turn-helix transcriptional regulator</fullName>
    </submittedName>
</protein>
<dbReference type="InterPro" id="IPR036390">
    <property type="entry name" value="WH_DNA-bd_sf"/>
</dbReference>
<accession>A0ABW6AN16</accession>
<dbReference type="InterPro" id="IPR036388">
    <property type="entry name" value="WH-like_DNA-bd_sf"/>
</dbReference>
<dbReference type="PROSITE" id="PS51118">
    <property type="entry name" value="HTH_HXLR"/>
    <property type="match status" value="1"/>
</dbReference>
<dbReference type="Pfam" id="PF01638">
    <property type="entry name" value="HxlR"/>
    <property type="match status" value="1"/>
</dbReference>
<dbReference type="Proteomes" id="UP001597512">
    <property type="component" value="Unassembled WGS sequence"/>
</dbReference>
<dbReference type="PANTHER" id="PTHR33204">
    <property type="entry name" value="TRANSCRIPTIONAL REGULATOR, MARR FAMILY"/>
    <property type="match status" value="1"/>
</dbReference>
<dbReference type="PANTHER" id="PTHR33204:SF37">
    <property type="entry name" value="HTH-TYPE TRANSCRIPTIONAL REGULATOR YODB"/>
    <property type="match status" value="1"/>
</dbReference>
<gene>
    <name evidence="5" type="ORF">ACFS25_15515</name>
</gene>
<keyword evidence="2" id="KW-0238">DNA-binding</keyword>
<evidence type="ECO:0000313" key="6">
    <source>
        <dbReference type="Proteomes" id="UP001597512"/>
    </source>
</evidence>
<dbReference type="RefSeq" id="WP_381503087.1">
    <property type="nucleotide sequence ID" value="NZ_JBHUOM010000012.1"/>
</dbReference>
<keyword evidence="3" id="KW-0804">Transcription</keyword>
<feature type="domain" description="HTH hxlR-type" evidence="4">
    <location>
        <begin position="7"/>
        <end position="106"/>
    </location>
</feature>
<evidence type="ECO:0000313" key="5">
    <source>
        <dbReference type="EMBL" id="MFD2935200.1"/>
    </source>
</evidence>
<keyword evidence="1" id="KW-0805">Transcription regulation</keyword>
<reference evidence="6" key="1">
    <citation type="journal article" date="2019" name="Int. J. Syst. Evol. Microbiol.">
        <title>The Global Catalogue of Microorganisms (GCM) 10K type strain sequencing project: providing services to taxonomists for standard genome sequencing and annotation.</title>
        <authorList>
            <consortium name="The Broad Institute Genomics Platform"/>
            <consortium name="The Broad Institute Genome Sequencing Center for Infectious Disease"/>
            <person name="Wu L."/>
            <person name="Ma J."/>
        </authorList>
    </citation>
    <scope>NUCLEOTIDE SEQUENCE [LARGE SCALE GENOMIC DNA]</scope>
    <source>
        <strain evidence="6">KCTC 52490</strain>
    </source>
</reference>
<dbReference type="EMBL" id="JBHUOM010000012">
    <property type="protein sequence ID" value="MFD2935200.1"/>
    <property type="molecule type" value="Genomic_DNA"/>
</dbReference>
<dbReference type="InterPro" id="IPR002577">
    <property type="entry name" value="HTH_HxlR"/>
</dbReference>
<comment type="caution">
    <text evidence="5">The sequence shown here is derived from an EMBL/GenBank/DDBJ whole genome shotgun (WGS) entry which is preliminary data.</text>
</comment>
<evidence type="ECO:0000256" key="3">
    <source>
        <dbReference type="ARBA" id="ARBA00023163"/>
    </source>
</evidence>
<sequence length="135" mass="15321">MKPRSDCPLSFTLDFFGDKWSLLILRDMMLENKSTYGEFLRSDEKIATNILADRLSMLETYGFVIKQVATDKKSKFVYSLTEKGISLVPVIMEIGLWGSTFNPPGLNPQLLNALEQNKEATISSLQEKLRSKPQL</sequence>
<dbReference type="SUPFAM" id="SSF46785">
    <property type="entry name" value="Winged helix' DNA-binding domain"/>
    <property type="match status" value="1"/>
</dbReference>
<organism evidence="5 6">
    <name type="scientific">Spirosoma flavum</name>
    <dbReference type="NCBI Taxonomy" id="2048557"/>
    <lineage>
        <taxon>Bacteria</taxon>
        <taxon>Pseudomonadati</taxon>
        <taxon>Bacteroidota</taxon>
        <taxon>Cytophagia</taxon>
        <taxon>Cytophagales</taxon>
        <taxon>Cytophagaceae</taxon>
        <taxon>Spirosoma</taxon>
    </lineage>
</organism>
<proteinExistence type="predicted"/>
<evidence type="ECO:0000256" key="2">
    <source>
        <dbReference type="ARBA" id="ARBA00023125"/>
    </source>
</evidence>
<dbReference type="Gene3D" id="1.10.10.10">
    <property type="entry name" value="Winged helix-like DNA-binding domain superfamily/Winged helix DNA-binding domain"/>
    <property type="match status" value="1"/>
</dbReference>
<evidence type="ECO:0000259" key="4">
    <source>
        <dbReference type="PROSITE" id="PS51118"/>
    </source>
</evidence>
<evidence type="ECO:0000256" key="1">
    <source>
        <dbReference type="ARBA" id="ARBA00023015"/>
    </source>
</evidence>